<feature type="region of interest" description="Disordered" evidence="4">
    <location>
        <begin position="159"/>
        <end position="229"/>
    </location>
</feature>
<dbReference type="InterPro" id="IPR050166">
    <property type="entry name" value="ABC_transporter_ATP-bind"/>
</dbReference>
<keyword evidence="7" id="KW-1185">Reference proteome</keyword>
<keyword evidence="1" id="KW-0813">Transport</keyword>
<dbReference type="GO" id="GO:0016887">
    <property type="term" value="F:ATP hydrolysis activity"/>
    <property type="evidence" value="ECO:0007669"/>
    <property type="project" value="InterPro"/>
</dbReference>
<dbReference type="PANTHER" id="PTHR42788">
    <property type="entry name" value="TAURINE IMPORT ATP-BINDING PROTEIN-RELATED"/>
    <property type="match status" value="1"/>
</dbReference>
<evidence type="ECO:0000256" key="1">
    <source>
        <dbReference type="ARBA" id="ARBA00022448"/>
    </source>
</evidence>
<dbReference type="KEGG" id="acad:UA74_24555"/>
<dbReference type="EMBL" id="CP016076">
    <property type="protein sequence ID" value="APU16925.1"/>
    <property type="molecule type" value="Genomic_DNA"/>
</dbReference>
<dbReference type="SUPFAM" id="SSF52540">
    <property type="entry name" value="P-loop containing nucleoside triphosphate hydrolases"/>
    <property type="match status" value="1"/>
</dbReference>
<organism evidence="6 7">
    <name type="scientific">Actinoalloteichus fjordicus</name>
    <dbReference type="NCBI Taxonomy" id="1612552"/>
    <lineage>
        <taxon>Bacteria</taxon>
        <taxon>Bacillati</taxon>
        <taxon>Actinomycetota</taxon>
        <taxon>Actinomycetes</taxon>
        <taxon>Pseudonocardiales</taxon>
        <taxon>Pseudonocardiaceae</taxon>
        <taxon>Actinoalloteichus</taxon>
    </lineage>
</organism>
<dbReference type="InterPro" id="IPR017871">
    <property type="entry name" value="ABC_transporter-like_CS"/>
</dbReference>
<accession>A0AAC9PUC0</accession>
<evidence type="ECO:0000256" key="2">
    <source>
        <dbReference type="ARBA" id="ARBA00022741"/>
    </source>
</evidence>
<feature type="domain" description="ABC transporter" evidence="5">
    <location>
        <begin position="19"/>
        <end position="318"/>
    </location>
</feature>
<evidence type="ECO:0000256" key="3">
    <source>
        <dbReference type="ARBA" id="ARBA00022840"/>
    </source>
</evidence>
<evidence type="ECO:0000313" key="7">
    <source>
        <dbReference type="Proteomes" id="UP000185511"/>
    </source>
</evidence>
<keyword evidence="2" id="KW-0547">Nucleotide-binding</keyword>
<name>A0AAC9PUC0_9PSEU</name>
<reference evidence="7" key="1">
    <citation type="submission" date="2016-06" db="EMBL/GenBank/DDBJ databases">
        <title>Complete genome sequence of Actinoalloteichus fjordicus DSM 46855 (=ADI127-17), type strain of the new species Actinoalloteichus fjordicus.</title>
        <authorList>
            <person name="Ruckert C."/>
            <person name="Nouioui I."/>
            <person name="Willmese J."/>
            <person name="van Wezel G."/>
            <person name="Klenk H.-P."/>
            <person name="Kalinowski J."/>
            <person name="Zotchev S.B."/>
        </authorList>
    </citation>
    <scope>NUCLEOTIDE SEQUENCE [LARGE SCALE GENOMIC DNA]</scope>
    <source>
        <strain evidence="7">ADI127-7</strain>
    </source>
</reference>
<dbReference type="AlphaFoldDB" id="A0AAC9PUC0"/>
<dbReference type="PROSITE" id="PS50893">
    <property type="entry name" value="ABC_TRANSPORTER_2"/>
    <property type="match status" value="1"/>
</dbReference>
<dbReference type="Pfam" id="PF00005">
    <property type="entry name" value="ABC_tran"/>
    <property type="match status" value="1"/>
</dbReference>
<evidence type="ECO:0000313" key="6">
    <source>
        <dbReference type="EMBL" id="APU16925.1"/>
    </source>
</evidence>
<dbReference type="CDD" id="cd03293">
    <property type="entry name" value="ABC_NrtD_SsuB_transporters"/>
    <property type="match status" value="1"/>
</dbReference>
<dbReference type="RefSeq" id="WP_232237429.1">
    <property type="nucleotide sequence ID" value="NZ_CP016076.1"/>
</dbReference>
<feature type="compositionally biased region" description="Low complexity" evidence="4">
    <location>
        <begin position="210"/>
        <end position="223"/>
    </location>
</feature>
<dbReference type="GO" id="GO:0005524">
    <property type="term" value="F:ATP binding"/>
    <property type="evidence" value="ECO:0007669"/>
    <property type="project" value="UniProtKB-KW"/>
</dbReference>
<dbReference type="InterPro" id="IPR003593">
    <property type="entry name" value="AAA+_ATPase"/>
</dbReference>
<dbReference type="Gene3D" id="3.40.50.300">
    <property type="entry name" value="P-loop containing nucleotide triphosphate hydrolases"/>
    <property type="match status" value="1"/>
</dbReference>
<evidence type="ECO:0000256" key="4">
    <source>
        <dbReference type="SAM" id="MobiDB-lite"/>
    </source>
</evidence>
<dbReference type="PROSITE" id="PS00211">
    <property type="entry name" value="ABC_TRANSPORTER_1"/>
    <property type="match status" value="1"/>
</dbReference>
<keyword evidence="3" id="KW-0067">ATP-binding</keyword>
<protein>
    <submittedName>
        <fullName evidence="6">ABC transporter</fullName>
    </submittedName>
</protein>
<dbReference type="PANTHER" id="PTHR42788:SF13">
    <property type="entry name" value="ALIPHATIC SULFONATES IMPORT ATP-BINDING PROTEIN SSUB"/>
    <property type="match status" value="1"/>
</dbReference>
<sequence>MTVTLTDETDLDAHSRPAVSVSKVVKQFGHGQDAVVALDGVDLTVTPGEFVCLLGASGCGKTTLLNLLARLDQPTSGTVTINTSRPAVMFQEPALMPWLTARRNVELPLRLAGMRAAPRRARASELLELVRLGGQGDKRPHELSGGMRQRVALARALASTGHAPDGSTDGVVPTGSAGGGATSGTPNGSGAPGRAQSTAVHRDGVRGRRAGAAPAGSGSGPARPGHDAGAAEVAAHRLLLMDEPFGALDAITRDVLQAELLRVWRATGTSVLFVTHDVREAVRLAQRVVLLSSRPGRVVQEWSSDGSETLVEEITDRLREVISSHARA</sequence>
<dbReference type="SMART" id="SM00382">
    <property type="entry name" value="AAA"/>
    <property type="match status" value="1"/>
</dbReference>
<dbReference type="Proteomes" id="UP000185511">
    <property type="component" value="Chromosome"/>
</dbReference>
<dbReference type="InterPro" id="IPR027417">
    <property type="entry name" value="P-loop_NTPase"/>
</dbReference>
<dbReference type="InterPro" id="IPR003439">
    <property type="entry name" value="ABC_transporter-like_ATP-bd"/>
</dbReference>
<proteinExistence type="predicted"/>
<evidence type="ECO:0000259" key="5">
    <source>
        <dbReference type="PROSITE" id="PS50893"/>
    </source>
</evidence>
<gene>
    <name evidence="6" type="ORF">UA74_24555</name>
</gene>